<sequence length="233" mass="23151">MSDLTFNKIAGGVLLTGLVIFGLREASDIVFKKTEVEKAGYEIAVQEESAEGGAAAADTPPDWNAVLTPANVAAGQAVSAKCAACHKLDASNANSTGPGLWDVVGRKPAGHPGFNYSGAMKDFAGKQPIWDYDALYTFLKAPGKDVPGTNMTFVGLKKPEDRIALIAYLHSLGSTLPVPPPRPAAAAAPAAEGAPAADAAAPGAPGGTTAPAAGAAAAPAAPAAGGNTAPPKA</sequence>
<keyword evidence="4" id="KW-0249">Electron transport</keyword>
<proteinExistence type="predicted"/>
<evidence type="ECO:0000313" key="10">
    <source>
        <dbReference type="Proteomes" id="UP000240527"/>
    </source>
</evidence>
<evidence type="ECO:0000313" key="9">
    <source>
        <dbReference type="EMBL" id="AVQ03492.1"/>
    </source>
</evidence>
<dbReference type="Pfam" id="PF00034">
    <property type="entry name" value="Cytochrom_C"/>
    <property type="match status" value="1"/>
</dbReference>
<dbReference type="EMBL" id="CP027850">
    <property type="protein sequence ID" value="AVQ03492.1"/>
    <property type="molecule type" value="Genomic_DNA"/>
</dbReference>
<evidence type="ECO:0000256" key="1">
    <source>
        <dbReference type="ARBA" id="ARBA00022448"/>
    </source>
</evidence>
<dbReference type="InterPro" id="IPR036909">
    <property type="entry name" value="Cyt_c-like_dom_sf"/>
</dbReference>
<gene>
    <name evidence="9" type="ORF">B7G68_17565</name>
</gene>
<keyword evidence="10" id="KW-1185">Reference proteome</keyword>
<dbReference type="InterPro" id="IPR009056">
    <property type="entry name" value="Cyt_c-like_dom"/>
</dbReference>
<keyword evidence="1" id="KW-0813">Transport</keyword>
<dbReference type="PROSITE" id="PS51007">
    <property type="entry name" value="CYTC"/>
    <property type="match status" value="1"/>
</dbReference>
<name>A0ABN5IXG9_9CAUL</name>
<dbReference type="PANTHER" id="PTHR11961">
    <property type="entry name" value="CYTOCHROME C"/>
    <property type="match status" value="1"/>
</dbReference>
<dbReference type="SUPFAM" id="SSF46626">
    <property type="entry name" value="Cytochrome c"/>
    <property type="match status" value="1"/>
</dbReference>
<evidence type="ECO:0000256" key="4">
    <source>
        <dbReference type="ARBA" id="ARBA00022982"/>
    </source>
</evidence>
<dbReference type="PRINTS" id="PR00604">
    <property type="entry name" value="CYTCHRMECIAB"/>
</dbReference>
<keyword evidence="3 6" id="KW-0479">Metal-binding</keyword>
<evidence type="ECO:0000256" key="3">
    <source>
        <dbReference type="ARBA" id="ARBA00022723"/>
    </source>
</evidence>
<evidence type="ECO:0000256" key="7">
    <source>
        <dbReference type="SAM" id="MobiDB-lite"/>
    </source>
</evidence>
<organism evidence="9 10">
    <name type="scientific">Caulobacter segnis</name>
    <dbReference type="NCBI Taxonomy" id="88688"/>
    <lineage>
        <taxon>Bacteria</taxon>
        <taxon>Pseudomonadati</taxon>
        <taxon>Pseudomonadota</taxon>
        <taxon>Alphaproteobacteria</taxon>
        <taxon>Caulobacterales</taxon>
        <taxon>Caulobacteraceae</taxon>
        <taxon>Caulobacter</taxon>
    </lineage>
</organism>
<feature type="region of interest" description="Disordered" evidence="7">
    <location>
        <begin position="180"/>
        <end position="233"/>
    </location>
</feature>
<dbReference type="Proteomes" id="UP000240527">
    <property type="component" value="Chromosome"/>
</dbReference>
<reference evidence="9 10" key="1">
    <citation type="journal article" date="2015" name="Biotechnol. Bioeng.">
        <title>Genome sequence and phenotypic characterization of Caulobacter segnis.</title>
        <authorList>
            <person name="Patel S."/>
            <person name="Fletcher B."/>
            <person name="Scott D.C."/>
            <person name="Ely B."/>
        </authorList>
    </citation>
    <scope>NUCLEOTIDE SEQUENCE [LARGE SCALE GENOMIC DNA]</scope>
    <source>
        <strain evidence="9 10">TK0059</strain>
    </source>
</reference>
<protein>
    <submittedName>
        <fullName evidence="9">Cytochrome c family protein</fullName>
    </submittedName>
</protein>
<evidence type="ECO:0000256" key="5">
    <source>
        <dbReference type="ARBA" id="ARBA00023004"/>
    </source>
</evidence>
<dbReference type="InterPro" id="IPR002327">
    <property type="entry name" value="Cyt_c_1A/1B"/>
</dbReference>
<accession>A0ABN5IXG9</accession>
<keyword evidence="5 6" id="KW-0408">Iron</keyword>
<feature type="domain" description="Cytochrome c" evidence="8">
    <location>
        <begin position="70"/>
        <end position="173"/>
    </location>
</feature>
<dbReference type="Gene3D" id="1.10.760.10">
    <property type="entry name" value="Cytochrome c-like domain"/>
    <property type="match status" value="1"/>
</dbReference>
<dbReference type="RefSeq" id="WP_013080507.1">
    <property type="nucleotide sequence ID" value="NZ_CP027850.1"/>
</dbReference>
<evidence type="ECO:0000256" key="6">
    <source>
        <dbReference type="PROSITE-ProRule" id="PRU00433"/>
    </source>
</evidence>
<keyword evidence="2 6" id="KW-0349">Heme</keyword>
<feature type="compositionally biased region" description="Low complexity" evidence="7">
    <location>
        <begin position="184"/>
        <end position="233"/>
    </location>
</feature>
<evidence type="ECO:0000256" key="2">
    <source>
        <dbReference type="ARBA" id="ARBA00022617"/>
    </source>
</evidence>
<evidence type="ECO:0000259" key="8">
    <source>
        <dbReference type="PROSITE" id="PS51007"/>
    </source>
</evidence>